<feature type="compositionally biased region" description="Polar residues" evidence="11">
    <location>
        <begin position="622"/>
        <end position="657"/>
    </location>
</feature>
<feature type="compositionally biased region" description="Low complexity" evidence="11">
    <location>
        <begin position="819"/>
        <end position="836"/>
    </location>
</feature>
<dbReference type="GeneID" id="30211996"/>
<feature type="compositionally biased region" description="Basic and acidic residues" evidence="11">
    <location>
        <begin position="345"/>
        <end position="359"/>
    </location>
</feature>
<dbReference type="InterPro" id="IPR050108">
    <property type="entry name" value="CDK"/>
</dbReference>
<feature type="region of interest" description="Disordered" evidence="11">
    <location>
        <begin position="252"/>
        <end position="667"/>
    </location>
</feature>
<dbReference type="FunFam" id="1.10.510.10:FF:000415">
    <property type="entry name" value="CMGC/CDK/CRK7 protein kinase, variant"/>
    <property type="match status" value="1"/>
</dbReference>
<dbReference type="GO" id="GO:0005524">
    <property type="term" value="F:ATP binding"/>
    <property type="evidence" value="ECO:0007669"/>
    <property type="project" value="UniProtKB-UniRule"/>
</dbReference>
<dbReference type="CDD" id="cd07840">
    <property type="entry name" value="STKc_CDK9_like"/>
    <property type="match status" value="1"/>
</dbReference>
<feature type="compositionally biased region" description="Basic and acidic residues" evidence="11">
    <location>
        <begin position="1206"/>
        <end position="1226"/>
    </location>
</feature>
<dbReference type="Gene3D" id="3.30.200.20">
    <property type="entry name" value="Phosphorylase Kinase, domain 1"/>
    <property type="match status" value="1"/>
</dbReference>
<evidence type="ECO:0000256" key="6">
    <source>
        <dbReference type="ARBA" id="ARBA00022840"/>
    </source>
</evidence>
<feature type="compositionally biased region" description="Polar residues" evidence="11">
    <location>
        <begin position="807"/>
        <end position="818"/>
    </location>
</feature>
<dbReference type="GO" id="GO:0008353">
    <property type="term" value="F:RNA polymerase II CTD heptapeptide repeat kinase activity"/>
    <property type="evidence" value="ECO:0007669"/>
    <property type="project" value="UniProtKB-EC"/>
</dbReference>
<dbReference type="InterPro" id="IPR008271">
    <property type="entry name" value="Ser/Thr_kinase_AS"/>
</dbReference>
<comment type="catalytic activity">
    <reaction evidence="7">
        <text>L-threonyl-[protein] + ATP = O-phospho-L-threonyl-[protein] + ADP + H(+)</text>
        <dbReference type="Rhea" id="RHEA:46608"/>
        <dbReference type="Rhea" id="RHEA-COMP:11060"/>
        <dbReference type="Rhea" id="RHEA-COMP:11605"/>
        <dbReference type="ChEBI" id="CHEBI:15378"/>
        <dbReference type="ChEBI" id="CHEBI:30013"/>
        <dbReference type="ChEBI" id="CHEBI:30616"/>
        <dbReference type="ChEBI" id="CHEBI:61977"/>
        <dbReference type="ChEBI" id="CHEBI:456216"/>
        <dbReference type="EC" id="2.7.11.22"/>
    </reaction>
</comment>
<dbReference type="PANTHER" id="PTHR24056">
    <property type="entry name" value="CELL DIVISION PROTEIN KINASE"/>
    <property type="match status" value="1"/>
</dbReference>
<dbReference type="InterPro" id="IPR011009">
    <property type="entry name" value="Kinase-like_dom_sf"/>
</dbReference>
<feature type="binding site" evidence="10">
    <location>
        <position position="934"/>
    </location>
    <ligand>
        <name>ATP</name>
        <dbReference type="ChEBI" id="CHEBI:30616"/>
    </ligand>
</feature>
<name>A0AAJ8KDS5_9TREE</name>
<evidence type="ECO:0000313" key="14">
    <source>
        <dbReference type="Proteomes" id="UP000092730"/>
    </source>
</evidence>
<dbReference type="GO" id="GO:0004693">
    <property type="term" value="F:cyclin-dependent protein serine/threonine kinase activity"/>
    <property type="evidence" value="ECO:0007669"/>
    <property type="project" value="UniProtKB-EC"/>
</dbReference>
<feature type="compositionally biased region" description="Low complexity" evidence="11">
    <location>
        <begin position="25"/>
        <end position="38"/>
    </location>
</feature>
<evidence type="ECO:0000256" key="8">
    <source>
        <dbReference type="ARBA" id="ARBA00048367"/>
    </source>
</evidence>
<dbReference type="GO" id="GO:0008024">
    <property type="term" value="C:cyclin/CDK positive transcription elongation factor complex"/>
    <property type="evidence" value="ECO:0007669"/>
    <property type="project" value="TreeGrafter"/>
</dbReference>
<evidence type="ECO:0000256" key="9">
    <source>
        <dbReference type="ARBA" id="ARBA00049280"/>
    </source>
</evidence>
<feature type="compositionally biased region" description="Basic and acidic residues" evidence="11">
    <location>
        <begin position="167"/>
        <end position="207"/>
    </location>
</feature>
<dbReference type="KEGG" id="kbi:30211996"/>
<evidence type="ECO:0000256" key="10">
    <source>
        <dbReference type="PROSITE-ProRule" id="PRU10141"/>
    </source>
</evidence>
<keyword evidence="3" id="KW-0808">Transferase</keyword>
<feature type="compositionally biased region" description="Polar residues" evidence="11">
    <location>
        <begin position="157"/>
        <end position="166"/>
    </location>
</feature>
<dbReference type="Gene3D" id="1.10.510.10">
    <property type="entry name" value="Transferase(Phosphotransferase) domain 1"/>
    <property type="match status" value="1"/>
</dbReference>
<dbReference type="Pfam" id="PF00069">
    <property type="entry name" value="Pkinase"/>
    <property type="match status" value="1"/>
</dbReference>
<evidence type="ECO:0000256" key="3">
    <source>
        <dbReference type="ARBA" id="ARBA00022679"/>
    </source>
</evidence>
<dbReference type="FunFam" id="3.30.200.20:FF:000124">
    <property type="entry name" value="Cyclin-dependent kinase 4"/>
    <property type="match status" value="1"/>
</dbReference>
<feature type="domain" description="Protein kinase" evidence="12">
    <location>
        <begin position="905"/>
        <end position="1189"/>
    </location>
</feature>
<feature type="compositionally biased region" description="Polar residues" evidence="11">
    <location>
        <begin position="255"/>
        <end position="272"/>
    </location>
</feature>
<keyword evidence="5" id="KW-0418">Kinase</keyword>
<dbReference type="Proteomes" id="UP000092730">
    <property type="component" value="Chromosome 7"/>
</dbReference>
<dbReference type="GO" id="GO:0030332">
    <property type="term" value="F:cyclin binding"/>
    <property type="evidence" value="ECO:0007669"/>
    <property type="project" value="TreeGrafter"/>
</dbReference>
<evidence type="ECO:0000256" key="7">
    <source>
        <dbReference type="ARBA" id="ARBA00047811"/>
    </source>
</evidence>
<dbReference type="SMART" id="SM00220">
    <property type="entry name" value="S_TKc"/>
    <property type="match status" value="1"/>
</dbReference>
<organism evidence="13 14">
    <name type="scientific">Kwoniella bestiolae CBS 10118</name>
    <dbReference type="NCBI Taxonomy" id="1296100"/>
    <lineage>
        <taxon>Eukaryota</taxon>
        <taxon>Fungi</taxon>
        <taxon>Dikarya</taxon>
        <taxon>Basidiomycota</taxon>
        <taxon>Agaricomycotina</taxon>
        <taxon>Tremellomycetes</taxon>
        <taxon>Tremellales</taxon>
        <taxon>Cryptococcaceae</taxon>
        <taxon>Kwoniella</taxon>
    </lineage>
</organism>
<dbReference type="InterPro" id="IPR017441">
    <property type="entry name" value="Protein_kinase_ATP_BS"/>
</dbReference>
<feature type="region of interest" description="Disordered" evidence="11">
    <location>
        <begin position="1204"/>
        <end position="1226"/>
    </location>
</feature>
<feature type="compositionally biased region" description="Pro residues" evidence="11">
    <location>
        <begin position="546"/>
        <end position="564"/>
    </location>
</feature>
<keyword evidence="14" id="KW-1185">Reference proteome</keyword>
<feature type="compositionally biased region" description="Basic and acidic residues" evidence="11">
    <location>
        <begin position="275"/>
        <end position="288"/>
    </location>
</feature>
<feature type="region of interest" description="Disordered" evidence="11">
    <location>
        <begin position="1"/>
        <end position="222"/>
    </location>
</feature>
<feature type="compositionally biased region" description="Basic and acidic residues" evidence="11">
    <location>
        <begin position="391"/>
        <end position="400"/>
    </location>
</feature>
<evidence type="ECO:0000256" key="1">
    <source>
        <dbReference type="ARBA" id="ARBA00006485"/>
    </source>
</evidence>
<dbReference type="PROSITE" id="PS00108">
    <property type="entry name" value="PROTEIN_KINASE_ST"/>
    <property type="match status" value="1"/>
</dbReference>
<protein>
    <recommendedName>
        <fullName evidence="12">Protein kinase domain-containing protein</fullName>
    </recommendedName>
</protein>
<evidence type="ECO:0000259" key="12">
    <source>
        <dbReference type="PROSITE" id="PS50011"/>
    </source>
</evidence>
<evidence type="ECO:0000256" key="2">
    <source>
        <dbReference type="ARBA" id="ARBA00022527"/>
    </source>
</evidence>
<proteinExistence type="inferred from homology"/>
<feature type="compositionally biased region" description="Polar residues" evidence="11">
    <location>
        <begin position="580"/>
        <end position="603"/>
    </location>
</feature>
<dbReference type="AlphaFoldDB" id="A0AAJ8KDS5"/>
<feature type="compositionally biased region" description="Basic and acidic residues" evidence="11">
    <location>
        <begin position="106"/>
        <end position="128"/>
    </location>
</feature>
<dbReference type="EMBL" id="CP144547">
    <property type="protein sequence ID" value="WVW85999.1"/>
    <property type="molecule type" value="Genomic_DNA"/>
</dbReference>
<comment type="catalytic activity">
    <reaction evidence="8">
        <text>L-seryl-[protein] + ATP = O-phospho-L-seryl-[protein] + ADP + H(+)</text>
        <dbReference type="Rhea" id="RHEA:17989"/>
        <dbReference type="Rhea" id="RHEA-COMP:9863"/>
        <dbReference type="Rhea" id="RHEA-COMP:11604"/>
        <dbReference type="ChEBI" id="CHEBI:15378"/>
        <dbReference type="ChEBI" id="CHEBI:29999"/>
        <dbReference type="ChEBI" id="CHEBI:30616"/>
        <dbReference type="ChEBI" id="CHEBI:83421"/>
        <dbReference type="ChEBI" id="CHEBI:456216"/>
        <dbReference type="EC" id="2.7.11.22"/>
    </reaction>
</comment>
<accession>A0AAJ8KDS5</accession>
<feature type="compositionally biased region" description="Basic and acidic residues" evidence="11">
    <location>
        <begin position="314"/>
        <end position="324"/>
    </location>
</feature>
<feature type="compositionally biased region" description="Basic and acidic residues" evidence="11">
    <location>
        <begin position="722"/>
        <end position="745"/>
    </location>
</feature>
<feature type="compositionally biased region" description="Basic and acidic residues" evidence="11">
    <location>
        <begin position="367"/>
        <end position="383"/>
    </location>
</feature>
<feature type="compositionally biased region" description="Low complexity" evidence="11">
    <location>
        <begin position="51"/>
        <end position="64"/>
    </location>
</feature>
<feature type="compositionally biased region" description="Low complexity" evidence="11">
    <location>
        <begin position="565"/>
        <end position="579"/>
    </location>
</feature>
<evidence type="ECO:0000256" key="5">
    <source>
        <dbReference type="ARBA" id="ARBA00022777"/>
    </source>
</evidence>
<gene>
    <name evidence="13" type="ORF">I302_108037</name>
</gene>
<evidence type="ECO:0000256" key="4">
    <source>
        <dbReference type="ARBA" id="ARBA00022741"/>
    </source>
</evidence>
<dbReference type="PANTHER" id="PTHR24056:SF546">
    <property type="entry name" value="CYCLIN-DEPENDENT KINASE 12"/>
    <property type="match status" value="1"/>
</dbReference>
<feature type="compositionally biased region" description="Low complexity" evidence="11">
    <location>
        <begin position="844"/>
        <end position="895"/>
    </location>
</feature>
<evidence type="ECO:0000256" key="11">
    <source>
        <dbReference type="SAM" id="MobiDB-lite"/>
    </source>
</evidence>
<comment type="catalytic activity">
    <reaction evidence="9">
        <text>[DNA-directed RNA polymerase] + ATP = phospho-[DNA-directed RNA polymerase] + ADP + H(+)</text>
        <dbReference type="Rhea" id="RHEA:10216"/>
        <dbReference type="Rhea" id="RHEA-COMP:11321"/>
        <dbReference type="Rhea" id="RHEA-COMP:11322"/>
        <dbReference type="ChEBI" id="CHEBI:15378"/>
        <dbReference type="ChEBI" id="CHEBI:30616"/>
        <dbReference type="ChEBI" id="CHEBI:43176"/>
        <dbReference type="ChEBI" id="CHEBI:68546"/>
        <dbReference type="ChEBI" id="CHEBI:456216"/>
        <dbReference type="EC" id="2.7.11.23"/>
    </reaction>
</comment>
<comment type="similarity">
    <text evidence="1">Belongs to the protein kinase superfamily. CMGC Ser/Thr protein kinase family. CDC2/CDKX subfamily.</text>
</comment>
<reference evidence="13" key="2">
    <citation type="submission" date="2024-02" db="EMBL/GenBank/DDBJ databases">
        <title>Comparative genomics of Cryptococcus and Kwoniella reveals pathogenesis evolution and contrasting modes of karyotype evolution via chromosome fusion or intercentromeric recombination.</title>
        <authorList>
            <person name="Coelho M.A."/>
            <person name="David-Palma M."/>
            <person name="Shea T."/>
            <person name="Bowers K."/>
            <person name="McGinley-Smith S."/>
            <person name="Mohammad A.W."/>
            <person name="Gnirke A."/>
            <person name="Yurkov A.M."/>
            <person name="Nowrousian M."/>
            <person name="Sun S."/>
            <person name="Cuomo C.A."/>
            <person name="Heitman J."/>
        </authorList>
    </citation>
    <scope>NUCLEOTIDE SEQUENCE</scope>
    <source>
        <strain evidence="13">CBS 10118</strain>
    </source>
</reference>
<evidence type="ECO:0000313" key="13">
    <source>
        <dbReference type="EMBL" id="WVW85999.1"/>
    </source>
</evidence>
<sequence length="1226" mass="136847">MSDHPYSISRPLSPPMPSYEPLSANSNSTSTTSTTSTSYPRQPVKRESWRPGQPSSSSSAAQGGHVPTGPASSSTNRWADPSEVPSGSRSPVGKRDVSPSSSRGYEGGRSDLGERDNRGWNRDRDSNKRRNFVGSSGNNHNNGQAGGGERSWAAWNQKVQNTSNRQDQLDRDRGGRRDFDRDRDRDRNARRDERDRDRRRSGGRADDNNSTNEGGEGRSWAAWKAKVDTREREMNHRGNNLDLETVKKEGFWTKDSYNNQNHNRSNDQQQRNRGYRNDNPRGNRRDSPDYGNGSVSTGRGGRESPDYGTGSTKDPSENENDRRPIVPRGRGRESPVYGDAPSGRRPVEPRGGRGARDSPDYGVGGKNQERSRPTSPEPNDRKRAPSSPRASESKRPRDRSPSGSRRGSPSPPPVNRWGRHARQSPERRDRSPPSGPRGQSQSAPIGRRQPLAPQGDMFNSGGNRSAWGERNEPPQRRWGRDERMEVDGPPRAAESSNGYSRPNEGYHHDNYQAPFPPTQPQPPFPPYSASQPNSFHPPVQQSPYSAKPPPPPSDSLPYDSPPKPSSSTFPTFPQPASFPHTNDTAIAPQAQSQTIPVEPTSTPAGPIKIAFNASPRKGWKSISPSKTIQNLFEAPTSPSRNSAQVRSTSPGKSSMSPTKRPGNDPATIAPYIQAAFSSWYDQGMTPPIEGFLIHYFGREPSEFELNQVEVLLQHKQSVATARTEEREGRRQVSPDRGRGGYREDDGSGNQARYVPPNGRGRDWEDDRFSARHRAEDRERDHRYERDRRLSNGHNGAGGVNDIPVVQSRWTPSKTTHGPSNINNNNNAQTSSTQPTQIELDHHPLSSSFSQPQPQQAIQAQPQTEPSQQQTQPTPTEHTIPTSSSSSSAPSGETTSFIPTTSGDMYVLLSHVGEGTYGKVYKARNTDTGRMVALKKIRLEGEKDGFPVTAMREIKLLQGVRQGNVVRLLEIMVSQGNVHMVFEYMEHDLTGLLSHPTLKFSPANIKSLNYQMLNGLNYLHSKSILHRDMKGSNILLNSKGELKLADFGLARLFSKKHLDDYTNRVITLWYRSPELLMGETVYRCEVDMWSAGCIVLEIFTTKPIFQGSDEINQLEVIYNIMGTPKESQWPGVKELPWYELVKPKDIIESKFRSAFEKWLSPAALELVEGLLHFDPSRRLSAGDAMVTPYFESEQPPMEMPTQLAGMGEHHEMSAKQERQRRRQMEGR</sequence>
<feature type="compositionally biased region" description="Low complexity" evidence="11">
    <location>
        <begin position="134"/>
        <end position="143"/>
    </location>
</feature>
<dbReference type="GO" id="GO:0032968">
    <property type="term" value="P:positive regulation of transcription elongation by RNA polymerase II"/>
    <property type="evidence" value="ECO:0007669"/>
    <property type="project" value="TreeGrafter"/>
</dbReference>
<keyword evidence="6 10" id="KW-0067">ATP-binding</keyword>
<dbReference type="SUPFAM" id="SSF56112">
    <property type="entry name" value="Protein kinase-like (PK-like)"/>
    <property type="match status" value="1"/>
</dbReference>
<dbReference type="RefSeq" id="XP_019044313.2">
    <property type="nucleotide sequence ID" value="XM_019194190.2"/>
</dbReference>
<keyword evidence="4 10" id="KW-0547">Nucleotide-binding</keyword>
<dbReference type="PROSITE" id="PS00107">
    <property type="entry name" value="PROTEIN_KINASE_ATP"/>
    <property type="match status" value="1"/>
</dbReference>
<keyword evidence="2" id="KW-0723">Serine/threonine-protein kinase</keyword>
<feature type="compositionally biased region" description="Pro residues" evidence="11">
    <location>
        <begin position="514"/>
        <end position="526"/>
    </location>
</feature>
<feature type="compositionally biased region" description="Basic and acidic residues" evidence="11">
    <location>
        <begin position="467"/>
        <end position="488"/>
    </location>
</feature>
<reference evidence="13" key="1">
    <citation type="submission" date="2013-07" db="EMBL/GenBank/DDBJ databases">
        <authorList>
            <consortium name="The Broad Institute Genome Sequencing Platform"/>
            <person name="Cuomo C."/>
            <person name="Litvintseva A."/>
            <person name="Chen Y."/>
            <person name="Heitman J."/>
            <person name="Sun S."/>
            <person name="Springer D."/>
            <person name="Dromer F."/>
            <person name="Young S.K."/>
            <person name="Zeng Q."/>
            <person name="Gargeya S."/>
            <person name="Fitzgerald M."/>
            <person name="Abouelleil A."/>
            <person name="Alvarado L."/>
            <person name="Berlin A.M."/>
            <person name="Chapman S.B."/>
            <person name="Dewar J."/>
            <person name="Goldberg J."/>
            <person name="Griggs A."/>
            <person name="Gujja S."/>
            <person name="Hansen M."/>
            <person name="Howarth C."/>
            <person name="Imamovic A."/>
            <person name="Larimer J."/>
            <person name="McCowan C."/>
            <person name="Murphy C."/>
            <person name="Pearson M."/>
            <person name="Priest M."/>
            <person name="Roberts A."/>
            <person name="Saif S."/>
            <person name="Shea T."/>
            <person name="Sykes S."/>
            <person name="Wortman J."/>
            <person name="Nusbaum C."/>
            <person name="Birren B."/>
        </authorList>
    </citation>
    <scope>NUCLEOTIDE SEQUENCE</scope>
    <source>
        <strain evidence="13">CBS 10118</strain>
    </source>
</reference>
<dbReference type="PROSITE" id="PS50011">
    <property type="entry name" value="PROTEIN_KINASE_DOM"/>
    <property type="match status" value="1"/>
</dbReference>
<feature type="region of interest" description="Disordered" evidence="11">
    <location>
        <begin position="718"/>
        <end position="898"/>
    </location>
</feature>
<feature type="compositionally biased region" description="Basic and acidic residues" evidence="11">
    <location>
        <begin position="759"/>
        <end position="789"/>
    </location>
</feature>
<dbReference type="InterPro" id="IPR000719">
    <property type="entry name" value="Prot_kinase_dom"/>
</dbReference>